<dbReference type="KEGG" id="spun:BFF78_27940"/>
<name>A0A1D7YFR1_9ACTN</name>
<keyword evidence="3" id="KW-1185">Reference proteome</keyword>
<evidence type="ECO:0000256" key="1">
    <source>
        <dbReference type="SAM" id="MobiDB-lite"/>
    </source>
</evidence>
<evidence type="ECO:0000313" key="2">
    <source>
        <dbReference type="EMBL" id="AOR34372.1"/>
    </source>
</evidence>
<reference evidence="3" key="1">
    <citation type="submission" date="2016-09" db="EMBL/GenBank/DDBJ databases">
        <title>Streptomyces puniciscabiei strain:TW1S1 Genome sequencing and assembly.</title>
        <authorList>
            <person name="Kim M.-K."/>
            <person name="Kim S.B."/>
        </authorList>
    </citation>
    <scope>NUCLEOTIDE SEQUENCE [LARGE SCALE GENOMIC DNA]</scope>
    <source>
        <strain evidence="3">TW1S1</strain>
    </source>
</reference>
<dbReference type="Proteomes" id="UP000094960">
    <property type="component" value="Chromosome"/>
</dbReference>
<sequence>MPDEALRERIPGVPPDEVERWKTMRTDTAGAILGGNVADLFGPKPDLKQGDPPDDMQVQPTAYSSEARKPRP</sequence>
<evidence type="ECO:0000313" key="3">
    <source>
        <dbReference type="Proteomes" id="UP000094960"/>
    </source>
</evidence>
<dbReference type="AlphaFoldDB" id="A0A1D7YFR1"/>
<dbReference type="EMBL" id="CP017248">
    <property type="protein sequence ID" value="AOR34372.1"/>
    <property type="molecule type" value="Genomic_DNA"/>
</dbReference>
<gene>
    <name evidence="2" type="ORF">BFF78_27940</name>
</gene>
<accession>A0A1D7YFR1</accession>
<feature type="region of interest" description="Disordered" evidence="1">
    <location>
        <begin position="35"/>
        <end position="72"/>
    </location>
</feature>
<organism evidence="2 3">
    <name type="scientific">Streptomyces fodineus</name>
    <dbReference type="NCBI Taxonomy" id="1904616"/>
    <lineage>
        <taxon>Bacteria</taxon>
        <taxon>Bacillati</taxon>
        <taxon>Actinomycetota</taxon>
        <taxon>Actinomycetes</taxon>
        <taxon>Kitasatosporales</taxon>
        <taxon>Streptomycetaceae</taxon>
        <taxon>Streptomyces</taxon>
    </lineage>
</organism>
<protein>
    <submittedName>
        <fullName evidence="2">Uncharacterized protein</fullName>
    </submittedName>
</protein>
<proteinExistence type="predicted"/>